<sequence length="108" mass="12075">MSEPVHITSEHKTDDGFDVFVNELAREEAPRPFAIVEEYGDRQYARVAGYGLDYGDRADVNSVEGDFRLVSDSAERALMTFELSTGDAEVRQLHLVWLGGTPAVARER</sequence>
<keyword evidence="2" id="KW-1185">Reference proteome</keyword>
<evidence type="ECO:0000313" key="1">
    <source>
        <dbReference type="EMBL" id="MFC5056383.1"/>
    </source>
</evidence>
<accession>A0ABV9Y269</accession>
<dbReference type="EMBL" id="JBHSJB010000020">
    <property type="protein sequence ID" value="MFC5056383.1"/>
    <property type="molecule type" value="Genomic_DNA"/>
</dbReference>
<protein>
    <recommendedName>
        <fullName evidence="3">Amphi-Trp domain-containing protein</fullName>
    </recommendedName>
</protein>
<organism evidence="1 2">
    <name type="scientific">Saccharothrix xinjiangensis</name>
    <dbReference type="NCBI Taxonomy" id="204798"/>
    <lineage>
        <taxon>Bacteria</taxon>
        <taxon>Bacillati</taxon>
        <taxon>Actinomycetota</taxon>
        <taxon>Actinomycetes</taxon>
        <taxon>Pseudonocardiales</taxon>
        <taxon>Pseudonocardiaceae</taxon>
        <taxon>Saccharothrix</taxon>
    </lineage>
</organism>
<reference evidence="2" key="1">
    <citation type="journal article" date="2019" name="Int. J. Syst. Evol. Microbiol.">
        <title>The Global Catalogue of Microorganisms (GCM) 10K type strain sequencing project: providing services to taxonomists for standard genome sequencing and annotation.</title>
        <authorList>
            <consortium name="The Broad Institute Genomics Platform"/>
            <consortium name="The Broad Institute Genome Sequencing Center for Infectious Disease"/>
            <person name="Wu L."/>
            <person name="Ma J."/>
        </authorList>
    </citation>
    <scope>NUCLEOTIDE SEQUENCE [LARGE SCALE GENOMIC DNA]</scope>
    <source>
        <strain evidence="2">KCTC 12848</strain>
    </source>
</reference>
<name>A0ABV9Y269_9PSEU</name>
<evidence type="ECO:0000313" key="2">
    <source>
        <dbReference type="Proteomes" id="UP001595833"/>
    </source>
</evidence>
<dbReference type="Proteomes" id="UP001595833">
    <property type="component" value="Unassembled WGS sequence"/>
</dbReference>
<gene>
    <name evidence="1" type="ORF">ACFPFM_21810</name>
</gene>
<dbReference type="RefSeq" id="WP_344038302.1">
    <property type="nucleotide sequence ID" value="NZ_BAAAKE010000010.1"/>
</dbReference>
<proteinExistence type="predicted"/>
<evidence type="ECO:0008006" key="3">
    <source>
        <dbReference type="Google" id="ProtNLM"/>
    </source>
</evidence>
<comment type="caution">
    <text evidence="1">The sequence shown here is derived from an EMBL/GenBank/DDBJ whole genome shotgun (WGS) entry which is preliminary data.</text>
</comment>